<dbReference type="Gene3D" id="3.40.50.150">
    <property type="entry name" value="Vaccinia Virus protein VP39"/>
    <property type="match status" value="1"/>
</dbReference>
<comment type="catalytic activity">
    <reaction evidence="1">
        <text>4-demethylwyosine(37) in tRNA(Phe) + S-adenosyl-L-methionine = 4-demethyl-7-[(3S)-3-amino-3-carboxypropyl]wyosine(37) in tRNA(Phe) + S-methyl-5'-thioadenosine + H(+)</text>
        <dbReference type="Rhea" id="RHEA:36355"/>
        <dbReference type="Rhea" id="RHEA-COMP:10164"/>
        <dbReference type="Rhea" id="RHEA-COMP:10378"/>
        <dbReference type="ChEBI" id="CHEBI:15378"/>
        <dbReference type="ChEBI" id="CHEBI:17509"/>
        <dbReference type="ChEBI" id="CHEBI:59789"/>
        <dbReference type="ChEBI" id="CHEBI:64315"/>
        <dbReference type="ChEBI" id="CHEBI:73550"/>
        <dbReference type="EC" id="2.5.1.114"/>
    </reaction>
</comment>
<keyword evidence="2" id="KW-0963">Cytoplasm</keyword>
<organism evidence="5 6">
    <name type="scientific">Cladosporium halotolerans</name>
    <dbReference type="NCBI Taxonomy" id="1052096"/>
    <lineage>
        <taxon>Eukaryota</taxon>
        <taxon>Fungi</taxon>
        <taxon>Dikarya</taxon>
        <taxon>Ascomycota</taxon>
        <taxon>Pezizomycotina</taxon>
        <taxon>Dothideomycetes</taxon>
        <taxon>Dothideomycetidae</taxon>
        <taxon>Cladosporiales</taxon>
        <taxon>Cladosporiaceae</taxon>
        <taxon>Cladosporium</taxon>
    </lineage>
</organism>
<dbReference type="RefSeq" id="XP_069226528.1">
    <property type="nucleotide sequence ID" value="XM_069376205.1"/>
</dbReference>
<comment type="function">
    <text evidence="2">S-adenosyl-L-methionine-dependent transferase that acts as a component of the wybutosine biosynthesis pathway. Wybutosine is a hyper modified guanosine with a tricyclic base found at the 3'-position adjacent to the anticodon of eukaryotic phenylalanine tRNA. Catalyzes the transfer of the alpha-amino-alpha-carboxypropyl (acp) group from S-adenosyl-L-methionine to the C-7 position of 4-demethylwyosine (imG-14) to produce wybutosine-86.</text>
</comment>
<dbReference type="SUPFAM" id="SSF53335">
    <property type="entry name" value="S-adenosyl-L-methionine-dependent methyltransferases"/>
    <property type="match status" value="1"/>
</dbReference>
<evidence type="ECO:0000256" key="2">
    <source>
        <dbReference type="PIRNR" id="PIRNR038972"/>
    </source>
</evidence>
<sequence length="369" mass="41596">MAMNRAVLQWAKEQEEPPSEDTVSNFSKQLGKSYTLYGSMLILPPSLLDSEQWTAATYQDHETVHNLYNCIAKHLKISHIACTRPIPLHDDAEESENIIRAPSNFTPLFGDFGPSTCSYPLSQEDFASAYWVTAKQNGISQTWAPRWTMFSRGNISEKQRILELQSVKTSVIEGDDDARGCAAVDLYAGIGYFTFSYLKAGFNKVLCWDLNPWSTEGLRRGASANKWRSVSSTDQPSPIDLAKSDSRCIIFNESNEHATAKIEAMREHLPPIRHVNCGLLPTSRHSWKTAFLALSPERGGWVHVHENFDQREIEQKSEEARLEFQQLLDSLTGSKGQKVALECINRVKTYAPGVYHVVLDIYIPPRQVS</sequence>
<keyword evidence="2" id="KW-0819">tRNA processing</keyword>
<evidence type="ECO:0000313" key="6">
    <source>
        <dbReference type="Proteomes" id="UP000803884"/>
    </source>
</evidence>
<evidence type="ECO:0000256" key="1">
    <source>
        <dbReference type="ARBA" id="ARBA00049400"/>
    </source>
</evidence>
<keyword evidence="6" id="KW-1185">Reference proteome</keyword>
<evidence type="ECO:0000259" key="4">
    <source>
        <dbReference type="PROSITE" id="PS51684"/>
    </source>
</evidence>
<feature type="region of interest" description="Disordered" evidence="3">
    <location>
        <begin position="1"/>
        <end position="25"/>
    </location>
</feature>
<comment type="subcellular location">
    <subcellularLocation>
        <location evidence="2">Cytoplasm</location>
    </subcellularLocation>
</comment>
<proteinExistence type="inferred from homology"/>
<dbReference type="PANTHER" id="PTHR23245:SF25">
    <property type="entry name" value="TRNA WYBUTOSINE-SYNTHESIZING PROTEIN 2 HOMOLOG"/>
    <property type="match status" value="1"/>
</dbReference>
<dbReference type="GO" id="GO:0005737">
    <property type="term" value="C:cytoplasm"/>
    <property type="evidence" value="ECO:0007669"/>
    <property type="project" value="UniProtKB-SubCell"/>
</dbReference>
<dbReference type="Proteomes" id="UP000803884">
    <property type="component" value="Unassembled WGS sequence"/>
</dbReference>
<comment type="caution">
    <text evidence="5">The sequence shown here is derived from an EMBL/GenBank/DDBJ whole genome shotgun (WGS) entry which is preliminary data.</text>
</comment>
<dbReference type="GO" id="GO:0008175">
    <property type="term" value="F:tRNA methyltransferase activity"/>
    <property type="evidence" value="ECO:0007669"/>
    <property type="project" value="TreeGrafter"/>
</dbReference>
<dbReference type="PANTHER" id="PTHR23245">
    <property type="entry name" value="TRNA METHYLTRANSFERASE"/>
    <property type="match status" value="1"/>
</dbReference>
<gene>
    <name evidence="5" type="ORF">WHR41_07601</name>
</gene>
<reference evidence="5 6" key="1">
    <citation type="journal article" date="2020" name="Microbiol. Resour. Announc.">
        <title>Draft Genome Sequence of a Cladosporium Species Isolated from the Mesophotic Ascidian Didemnum maculosum.</title>
        <authorList>
            <person name="Gioti A."/>
            <person name="Siaperas R."/>
            <person name="Nikolaivits E."/>
            <person name="Le Goff G."/>
            <person name="Ouazzani J."/>
            <person name="Kotoulas G."/>
            <person name="Topakas E."/>
        </authorList>
    </citation>
    <scope>NUCLEOTIDE SEQUENCE [LARGE SCALE GENOMIC DNA]</scope>
    <source>
        <strain evidence="5 6">TM138-S3</strain>
    </source>
</reference>
<keyword evidence="2" id="KW-0949">S-adenosyl-L-methionine</keyword>
<keyword evidence="2" id="KW-0808">Transferase</keyword>
<evidence type="ECO:0000313" key="5">
    <source>
        <dbReference type="EMBL" id="KAL1583421.1"/>
    </source>
</evidence>
<protein>
    <recommendedName>
        <fullName evidence="2">tRNA wybutosine-synthesizing protein 2</fullName>
        <shortName evidence="2">tRNA-yW-synthesizing protein 2</shortName>
    </recommendedName>
    <alternativeName>
        <fullName evidence="2">tRNA(Phe) (4-demethylwyosine(37)-C(7)) aminocarboxypropyltransferase</fullName>
    </alternativeName>
</protein>
<dbReference type="InterPro" id="IPR030382">
    <property type="entry name" value="MeTrfase_TRM5/TYW2"/>
</dbReference>
<evidence type="ECO:0000256" key="3">
    <source>
        <dbReference type="SAM" id="MobiDB-lite"/>
    </source>
</evidence>
<dbReference type="PROSITE" id="PS51684">
    <property type="entry name" value="SAM_MT_TRM5_TYW2"/>
    <property type="match status" value="1"/>
</dbReference>
<name>A0AB34KI44_9PEZI</name>
<comment type="pathway">
    <text evidence="2">tRNA modification; wybutosine-tRNA(Phe) biosynthesis.</text>
</comment>
<accession>A0AB34KI44</accession>
<comment type="similarity">
    <text evidence="2">Belongs to the class I-like SAM-binding methyltransferase superfamily. TRM5/TYW2 family.</text>
</comment>
<dbReference type="GeneID" id="96009043"/>
<feature type="domain" description="SAM-dependent methyltransferase TRM5/TYW2-type" evidence="4">
    <location>
        <begin position="68"/>
        <end position="365"/>
    </location>
</feature>
<dbReference type="InterPro" id="IPR026274">
    <property type="entry name" value="tRNA_wybutosine_synth_prot_2"/>
</dbReference>
<dbReference type="PIRSF" id="PIRSF038972">
    <property type="entry name" value="Trm12"/>
    <property type="match status" value="1"/>
</dbReference>
<dbReference type="EMBL" id="JAAQHG020000035">
    <property type="protein sequence ID" value="KAL1583421.1"/>
    <property type="molecule type" value="Genomic_DNA"/>
</dbReference>
<dbReference type="AlphaFoldDB" id="A0AB34KI44"/>
<dbReference type="GO" id="GO:0008757">
    <property type="term" value="F:S-adenosylmethionine-dependent methyltransferase activity"/>
    <property type="evidence" value="ECO:0007669"/>
    <property type="project" value="InterPro"/>
</dbReference>
<dbReference type="GO" id="GO:0102522">
    <property type="term" value="F:tRNA 4-demethylwyosine alpha-amino-alpha-carboxypropyltransferase activity"/>
    <property type="evidence" value="ECO:0007669"/>
    <property type="project" value="UniProtKB-EC"/>
</dbReference>
<dbReference type="GO" id="GO:0031591">
    <property type="term" value="P:wybutosine biosynthetic process"/>
    <property type="evidence" value="ECO:0007669"/>
    <property type="project" value="InterPro"/>
</dbReference>
<dbReference type="InterPro" id="IPR029063">
    <property type="entry name" value="SAM-dependent_MTases_sf"/>
</dbReference>
<dbReference type="GO" id="GO:0030488">
    <property type="term" value="P:tRNA methylation"/>
    <property type="evidence" value="ECO:0007669"/>
    <property type="project" value="TreeGrafter"/>
</dbReference>